<evidence type="ECO:0000313" key="1">
    <source>
        <dbReference type="EMBL" id="KKK91487.1"/>
    </source>
</evidence>
<gene>
    <name evidence="1" type="ORF">LCGC14_2712440</name>
</gene>
<dbReference type="EMBL" id="LAZR01048629">
    <property type="protein sequence ID" value="KKK91487.1"/>
    <property type="molecule type" value="Genomic_DNA"/>
</dbReference>
<reference evidence="1" key="1">
    <citation type="journal article" date="2015" name="Nature">
        <title>Complex archaea that bridge the gap between prokaryotes and eukaryotes.</title>
        <authorList>
            <person name="Spang A."/>
            <person name="Saw J.H."/>
            <person name="Jorgensen S.L."/>
            <person name="Zaremba-Niedzwiedzka K."/>
            <person name="Martijn J."/>
            <person name="Lind A.E."/>
            <person name="van Eijk R."/>
            <person name="Schleper C."/>
            <person name="Guy L."/>
            <person name="Ettema T.J."/>
        </authorList>
    </citation>
    <scope>NUCLEOTIDE SEQUENCE</scope>
</reference>
<organism evidence="1">
    <name type="scientific">marine sediment metagenome</name>
    <dbReference type="NCBI Taxonomy" id="412755"/>
    <lineage>
        <taxon>unclassified sequences</taxon>
        <taxon>metagenomes</taxon>
        <taxon>ecological metagenomes</taxon>
    </lineage>
</organism>
<accession>A0A0F8ZCH4</accession>
<sequence>IMELTKTHWMKAKVDNENLILQSMMQIEMAKRVLVMIEEKLAEFPEEKKPEQKG</sequence>
<proteinExistence type="predicted"/>
<comment type="caution">
    <text evidence="1">The sequence shown here is derived from an EMBL/GenBank/DDBJ whole genome shotgun (WGS) entry which is preliminary data.</text>
</comment>
<dbReference type="AlphaFoldDB" id="A0A0F8ZCH4"/>
<name>A0A0F8ZCH4_9ZZZZ</name>
<feature type="non-terminal residue" evidence="1">
    <location>
        <position position="1"/>
    </location>
</feature>
<protein>
    <submittedName>
        <fullName evidence="1">Uncharacterized protein</fullName>
    </submittedName>
</protein>